<protein>
    <submittedName>
        <fullName evidence="1">Uncharacterized protein</fullName>
    </submittedName>
</protein>
<comment type="caution">
    <text evidence="1">The sequence shown here is derived from an EMBL/GenBank/DDBJ whole genome shotgun (WGS) entry which is preliminary data.</text>
</comment>
<name>A0A1G1WJZ8_9BACT</name>
<reference evidence="1 2" key="1">
    <citation type="journal article" date="2016" name="Nat. Commun.">
        <title>Thousands of microbial genomes shed light on interconnected biogeochemical processes in an aquifer system.</title>
        <authorList>
            <person name="Anantharaman K."/>
            <person name="Brown C.T."/>
            <person name="Hug L.A."/>
            <person name="Sharon I."/>
            <person name="Castelle C.J."/>
            <person name="Probst A.J."/>
            <person name="Thomas B.C."/>
            <person name="Singh A."/>
            <person name="Wilkins M.J."/>
            <person name="Karaoz U."/>
            <person name="Brodie E.L."/>
            <person name="Williams K.H."/>
            <person name="Hubbard S.S."/>
            <person name="Banfield J.F."/>
        </authorList>
    </citation>
    <scope>NUCLEOTIDE SEQUENCE [LARGE SCALE GENOMIC DNA]</scope>
</reference>
<evidence type="ECO:0000313" key="1">
    <source>
        <dbReference type="EMBL" id="OGY28029.1"/>
    </source>
</evidence>
<dbReference type="Proteomes" id="UP000176645">
    <property type="component" value="Unassembled WGS sequence"/>
</dbReference>
<gene>
    <name evidence="1" type="ORF">A2Z42_02100</name>
</gene>
<proteinExistence type="predicted"/>
<accession>A0A1G1WJZ8</accession>
<sequence>MTSKTEAIDFSSPFLWFDDYLFDFEKEDLIKHGALKNWVIVDLSANPNQLRDLINNYPFKS</sequence>
<dbReference type="AlphaFoldDB" id="A0A1G1WJZ8"/>
<dbReference type="EMBL" id="MHCU01000015">
    <property type="protein sequence ID" value="OGY28029.1"/>
    <property type="molecule type" value="Genomic_DNA"/>
</dbReference>
<organism evidence="1 2">
    <name type="scientific">Candidatus Woykebacteria bacterium RBG_19FT_COMBO_43_10</name>
    <dbReference type="NCBI Taxonomy" id="1802598"/>
    <lineage>
        <taxon>Bacteria</taxon>
        <taxon>Candidatus Woykeibacteriota</taxon>
    </lineage>
</organism>
<evidence type="ECO:0000313" key="2">
    <source>
        <dbReference type="Proteomes" id="UP000176645"/>
    </source>
</evidence>